<accession>C1C0E2</accession>
<proteinExistence type="evidence at transcript level"/>
<dbReference type="Gene3D" id="2.60.120.10">
    <property type="entry name" value="Jelly Rolls"/>
    <property type="match status" value="1"/>
</dbReference>
<dbReference type="SUPFAM" id="SSF51182">
    <property type="entry name" value="RmlC-like cupins"/>
    <property type="match status" value="1"/>
</dbReference>
<name>C1C0E2_CALCM</name>
<evidence type="ECO:0000256" key="2">
    <source>
        <dbReference type="ARBA" id="ARBA00023002"/>
    </source>
</evidence>
<evidence type="ECO:0000313" key="4">
    <source>
        <dbReference type="EMBL" id="ACO14745.1"/>
    </source>
</evidence>
<dbReference type="PANTHER" id="PTHR22966:SF61">
    <property type="entry name" value="2-AMINOETHANETHIOL DIOXYGENASE"/>
    <property type="match status" value="1"/>
</dbReference>
<dbReference type="InterPro" id="IPR011051">
    <property type="entry name" value="RmlC_Cupin_sf"/>
</dbReference>
<dbReference type="GO" id="GO:0005739">
    <property type="term" value="C:mitochondrion"/>
    <property type="evidence" value="ECO:0007669"/>
    <property type="project" value="TreeGrafter"/>
</dbReference>
<keyword evidence="1" id="KW-0479">Metal-binding</keyword>
<reference evidence="4" key="1">
    <citation type="submission" date="2009-03" db="EMBL/GenBank/DDBJ databases">
        <title>Caligus clemensi ESTs and full-length cDNAs.</title>
        <authorList>
            <person name="Yasuike M."/>
            <person name="von Schalburg K."/>
            <person name="Cooper G."/>
            <person name="Leong J."/>
            <person name="Jones S.R.M."/>
            <person name="Koop B.F."/>
        </authorList>
    </citation>
    <scope>NUCLEOTIDE SEQUENCE</scope>
    <source>
        <tissue evidence="4">Whole</tissue>
    </source>
</reference>
<sequence>MSSCIQKIVQLAKVAATHKAPFELDEHLLKALNSLTIHELYFDPREPFESHNGLPAYYVDIHEDQHLSIGIFFLNGSTKIPLHDHPHMTGIIKCIAGNLNIVSFSPLQELNDDNDPSSTIIALPHETLTLSSSSEPKMLTPNSRNIHEVQNTSKSSLAAFLDILTPPYNIPDQSEFSPNEGVRPCNYYEIVKKETDSVSLRIVEKPDEFICRSYKFFSY</sequence>
<keyword evidence="4" id="KW-0223">Dioxygenase</keyword>
<dbReference type="GO" id="GO:0016702">
    <property type="term" value="F:oxidoreductase activity, acting on single donors with incorporation of molecular oxygen, incorporation of two atoms of oxygen"/>
    <property type="evidence" value="ECO:0007669"/>
    <property type="project" value="InterPro"/>
</dbReference>
<dbReference type="InterPro" id="IPR014710">
    <property type="entry name" value="RmlC-like_jellyroll"/>
</dbReference>
<protein>
    <submittedName>
        <fullName evidence="4">2-aminoethanethiol dioxygenase</fullName>
    </submittedName>
</protein>
<keyword evidence="3" id="KW-0408">Iron</keyword>
<organism evidence="4">
    <name type="scientific">Caligus clemensi</name>
    <name type="common">Sea louse</name>
    <dbReference type="NCBI Taxonomy" id="344056"/>
    <lineage>
        <taxon>Eukaryota</taxon>
        <taxon>Metazoa</taxon>
        <taxon>Ecdysozoa</taxon>
        <taxon>Arthropoda</taxon>
        <taxon>Crustacea</taxon>
        <taxon>Multicrustacea</taxon>
        <taxon>Hexanauplia</taxon>
        <taxon>Copepoda</taxon>
        <taxon>Siphonostomatoida</taxon>
        <taxon>Caligidae</taxon>
        <taxon>Caligus</taxon>
    </lineage>
</organism>
<gene>
    <name evidence="4" type="primary">AEDO</name>
</gene>
<dbReference type="AlphaFoldDB" id="C1C0E2"/>
<evidence type="ECO:0000256" key="1">
    <source>
        <dbReference type="ARBA" id="ARBA00022723"/>
    </source>
</evidence>
<dbReference type="Pfam" id="PF07847">
    <property type="entry name" value="PCO_ADO"/>
    <property type="match status" value="1"/>
</dbReference>
<evidence type="ECO:0000256" key="3">
    <source>
        <dbReference type="ARBA" id="ARBA00023004"/>
    </source>
</evidence>
<dbReference type="PANTHER" id="PTHR22966">
    <property type="entry name" value="2-AMINOETHANETHIOL DIOXYGENASE"/>
    <property type="match status" value="1"/>
</dbReference>
<dbReference type="InterPro" id="IPR012864">
    <property type="entry name" value="PCO/ADO"/>
</dbReference>
<dbReference type="EMBL" id="BT080321">
    <property type="protein sequence ID" value="ACO14745.1"/>
    <property type="molecule type" value="mRNA"/>
</dbReference>
<dbReference type="GO" id="GO:0046872">
    <property type="term" value="F:metal ion binding"/>
    <property type="evidence" value="ECO:0007669"/>
    <property type="project" value="UniProtKB-KW"/>
</dbReference>
<dbReference type="CDD" id="cd20289">
    <property type="entry name" value="cupin_ADO"/>
    <property type="match status" value="1"/>
</dbReference>
<keyword evidence="2" id="KW-0560">Oxidoreductase</keyword>